<sequence>MDRSLTLIGLAPAEGATALAEAMMREPGPPVLFHRAGSVALLAEPAERGGRLALLRRGKAGLLAGLHRLQRRLEIGCQMGPFLPFDPAAAACPEADLPRLLEGAAEPLAAALQARGRRHQWDVILRWQPEPVLARRLPRSAAPRARAALAEAVAAALAE</sequence>
<comment type="caution">
    <text evidence="1">The sequence shown here is derived from an EMBL/GenBank/DDBJ whole genome shotgun (WGS) entry which is preliminary data.</text>
</comment>
<reference evidence="1 2" key="1">
    <citation type="journal article" date="2020" name="Microorganisms">
        <title>Osmotic Adaptation and Compatible Solute Biosynthesis of Phototrophic Bacteria as Revealed from Genome Analyses.</title>
        <authorList>
            <person name="Imhoff J.F."/>
            <person name="Rahn T."/>
            <person name="Kunzel S."/>
            <person name="Keller A."/>
            <person name="Neulinger S.C."/>
        </authorList>
    </citation>
    <scope>NUCLEOTIDE SEQUENCE [LARGE SCALE GENOMIC DNA]</scope>
    <source>
        <strain evidence="1 2">DSM 15382</strain>
    </source>
</reference>
<evidence type="ECO:0000313" key="1">
    <source>
        <dbReference type="EMBL" id="MBK1661884.1"/>
    </source>
</evidence>
<evidence type="ECO:0000313" key="2">
    <source>
        <dbReference type="Proteomes" id="UP000697995"/>
    </source>
</evidence>
<name>A0ABS1D511_9PROT</name>
<feature type="non-terminal residue" evidence="1">
    <location>
        <position position="159"/>
    </location>
</feature>
<dbReference type="Proteomes" id="UP000697995">
    <property type="component" value="Unassembled WGS sequence"/>
</dbReference>
<dbReference type="RefSeq" id="WP_200306481.1">
    <property type="nucleotide sequence ID" value="NZ_NRSG01000395.1"/>
</dbReference>
<dbReference type="EMBL" id="NRSG01000395">
    <property type="protein sequence ID" value="MBK1661884.1"/>
    <property type="molecule type" value="Genomic_DNA"/>
</dbReference>
<proteinExistence type="predicted"/>
<gene>
    <name evidence="1" type="ORF">CKO45_27200</name>
</gene>
<protein>
    <submittedName>
        <fullName evidence="1">Uncharacterized protein</fullName>
    </submittedName>
</protein>
<organism evidence="1 2">
    <name type="scientific">Paracraurococcus ruber</name>
    <dbReference type="NCBI Taxonomy" id="77675"/>
    <lineage>
        <taxon>Bacteria</taxon>
        <taxon>Pseudomonadati</taxon>
        <taxon>Pseudomonadota</taxon>
        <taxon>Alphaproteobacteria</taxon>
        <taxon>Acetobacterales</taxon>
        <taxon>Roseomonadaceae</taxon>
        <taxon>Paracraurococcus</taxon>
    </lineage>
</organism>
<keyword evidence="2" id="KW-1185">Reference proteome</keyword>
<accession>A0ABS1D511</accession>